<dbReference type="Pfam" id="PF07687">
    <property type="entry name" value="M20_dimer"/>
    <property type="match status" value="1"/>
</dbReference>
<protein>
    <submittedName>
        <fullName evidence="7">Succinyl-diaminopimelate desuccinylase</fullName>
        <ecNumber evidence="7">3.5.1.18</ecNumber>
    </submittedName>
</protein>
<dbReference type="Pfam" id="PF01546">
    <property type="entry name" value="Peptidase_M20"/>
    <property type="match status" value="1"/>
</dbReference>
<dbReference type="RefSeq" id="WP_012305141.1">
    <property type="nucleotide sequence ID" value="NC_010471.1"/>
</dbReference>
<dbReference type="PROSITE" id="PS00758">
    <property type="entry name" value="ARGE_DAPE_CPG2_1"/>
    <property type="match status" value="1"/>
</dbReference>
<evidence type="ECO:0000313" key="8">
    <source>
        <dbReference type="Proteomes" id="UP000002166"/>
    </source>
</evidence>
<dbReference type="GO" id="GO:0009014">
    <property type="term" value="F:succinyl-diaminopimelate desuccinylase activity"/>
    <property type="evidence" value="ECO:0007669"/>
    <property type="project" value="UniProtKB-EC"/>
</dbReference>
<dbReference type="InterPro" id="IPR036264">
    <property type="entry name" value="Bact_exopeptidase_dim_dom"/>
</dbReference>
<proteinExistence type="inferred from homology"/>
<comment type="cofactor">
    <cofactor evidence="1">
        <name>Zn(2+)</name>
        <dbReference type="ChEBI" id="CHEBI:29105"/>
    </cofactor>
</comment>
<accession>B1MYN6</accession>
<dbReference type="HOGENOM" id="CLU_021802_2_2_9"/>
<dbReference type="eggNOG" id="COG0624">
    <property type="taxonomic scope" value="Bacteria"/>
</dbReference>
<dbReference type="SUPFAM" id="SSF55031">
    <property type="entry name" value="Bacterial exopeptidase dimerisation domain"/>
    <property type="match status" value="1"/>
</dbReference>
<evidence type="ECO:0000256" key="2">
    <source>
        <dbReference type="ARBA" id="ARBA00006247"/>
    </source>
</evidence>
<dbReference type="Proteomes" id="UP000002166">
    <property type="component" value="Chromosome"/>
</dbReference>
<dbReference type="EMBL" id="DQ489736">
    <property type="protein sequence ID" value="ACA82638.1"/>
    <property type="molecule type" value="Genomic_DNA"/>
</dbReference>
<feature type="domain" description="Peptidase M20 dimerisation" evidence="6">
    <location>
        <begin position="205"/>
        <end position="311"/>
    </location>
</feature>
<dbReference type="EC" id="3.5.1.18" evidence="7"/>
<evidence type="ECO:0000256" key="3">
    <source>
        <dbReference type="ARBA" id="ARBA00022723"/>
    </source>
</evidence>
<dbReference type="OrthoDB" id="9792335at2"/>
<dbReference type="Gene3D" id="3.30.70.360">
    <property type="match status" value="1"/>
</dbReference>
<dbReference type="CDD" id="cd08659">
    <property type="entry name" value="M20_ArgE_DapE-like"/>
    <property type="match status" value="1"/>
</dbReference>
<dbReference type="KEGG" id="lci:LCK_00806"/>
<dbReference type="InterPro" id="IPR050072">
    <property type="entry name" value="Peptidase_M20A"/>
</dbReference>
<dbReference type="AlphaFoldDB" id="B1MYN6"/>
<sequence length="414" mass="44996">MNQAEQMLQDIVGMNTAGNHEADVAAYLEALFNQHNITNKLVKLSDRRIGVIAEIGNGNGPILAFDGHEDTVALGDMHKWQHNPLSGEKIDGKIFGRGITDMKSGLMAVAIAMVNLKKQESKLNGTFKFYATVGEESGEIGAKQMVELGLASHIDALLIGEPSGLPLVGLPKNHSSEALPGIILQENLDELIVKNHTQEQHFLEIAHKGALSYQVTSEGRAAHSSMPELGINAVEALLVFISQQKKYFESLTSIANDFLGTTTPVITEISGGEQPNTVPGHATMTVFIRTIPEVSQELIIRNIETIINQLNDTLSATLRLDITIKHAPVSSSPESRLSQIAKNVGEKILEQKLPFIGVSGGTDASQFIKVNPDMAVLVFGPGNVTAHQVNEFVYADMYHKFIKVYEEIVSQYLA</sequence>
<name>B1MYN6_LEUCK</name>
<dbReference type="Gene3D" id="3.40.630.10">
    <property type="entry name" value="Zn peptidases"/>
    <property type="match status" value="2"/>
</dbReference>
<organism evidence="7 8">
    <name type="scientific">Leuconostoc citreum (strain KM20)</name>
    <dbReference type="NCBI Taxonomy" id="349519"/>
    <lineage>
        <taxon>Bacteria</taxon>
        <taxon>Bacillati</taxon>
        <taxon>Bacillota</taxon>
        <taxon>Bacilli</taxon>
        <taxon>Lactobacillales</taxon>
        <taxon>Lactobacillaceae</taxon>
        <taxon>Leuconostoc</taxon>
    </lineage>
</organism>
<dbReference type="SUPFAM" id="SSF53187">
    <property type="entry name" value="Zn-dependent exopeptidases"/>
    <property type="match status" value="1"/>
</dbReference>
<dbReference type="PANTHER" id="PTHR43808:SF8">
    <property type="entry name" value="PEPTIDASE M20 DIMERISATION DOMAIN-CONTAINING PROTEIN"/>
    <property type="match status" value="1"/>
</dbReference>
<reference evidence="7 8" key="1">
    <citation type="journal article" date="2008" name="J. Bacteriol.">
        <title>Complete genome sequence of Leuconostoc citreum KM20.</title>
        <authorList>
            <person name="Kim J.F."/>
            <person name="Jeong H."/>
            <person name="Lee J.-S."/>
            <person name="Choi S.-H."/>
            <person name="Ha M."/>
            <person name="Hur C.-G."/>
            <person name="Kim J.-S."/>
            <person name="Lee S."/>
            <person name="Park H.-S."/>
            <person name="Park Y.-H."/>
            <person name="Oh T.K."/>
        </authorList>
    </citation>
    <scope>NUCLEOTIDE SEQUENCE [LARGE SCALE GENOMIC DNA]</scope>
    <source>
        <strain evidence="7 8">KM20</strain>
    </source>
</reference>
<keyword evidence="5" id="KW-0862">Zinc</keyword>
<keyword evidence="3" id="KW-0479">Metal-binding</keyword>
<dbReference type="NCBIfam" id="NF006365">
    <property type="entry name" value="PRK08588.1"/>
    <property type="match status" value="1"/>
</dbReference>
<evidence type="ECO:0000256" key="1">
    <source>
        <dbReference type="ARBA" id="ARBA00001947"/>
    </source>
</evidence>
<evidence type="ECO:0000256" key="4">
    <source>
        <dbReference type="ARBA" id="ARBA00022801"/>
    </source>
</evidence>
<evidence type="ECO:0000313" key="7">
    <source>
        <dbReference type="EMBL" id="ACA82638.1"/>
    </source>
</evidence>
<gene>
    <name evidence="7" type="primary">dapE</name>
    <name evidence="7" type="ordered locus">LCK_00806</name>
</gene>
<keyword evidence="8" id="KW-1185">Reference proteome</keyword>
<dbReference type="STRING" id="349519.LCK_00806"/>
<comment type="similarity">
    <text evidence="2">Belongs to the peptidase M20A family.</text>
</comment>
<dbReference type="GO" id="GO:0046872">
    <property type="term" value="F:metal ion binding"/>
    <property type="evidence" value="ECO:0007669"/>
    <property type="project" value="UniProtKB-KW"/>
</dbReference>
<dbReference type="InterPro" id="IPR002933">
    <property type="entry name" value="Peptidase_M20"/>
</dbReference>
<evidence type="ECO:0000256" key="5">
    <source>
        <dbReference type="ARBA" id="ARBA00022833"/>
    </source>
</evidence>
<keyword evidence="4 7" id="KW-0378">Hydrolase</keyword>
<dbReference type="PANTHER" id="PTHR43808">
    <property type="entry name" value="ACETYLORNITHINE DEACETYLASE"/>
    <property type="match status" value="1"/>
</dbReference>
<evidence type="ECO:0000259" key="6">
    <source>
        <dbReference type="Pfam" id="PF07687"/>
    </source>
</evidence>
<dbReference type="InterPro" id="IPR011650">
    <property type="entry name" value="Peptidase_M20_dimer"/>
</dbReference>
<dbReference type="InterPro" id="IPR001261">
    <property type="entry name" value="ArgE/DapE_CS"/>
</dbReference>